<keyword evidence="6" id="KW-0648">Protein biosynthesis</keyword>
<dbReference type="OrthoDB" id="9813938at2"/>
<dbReference type="GO" id="GO:0070681">
    <property type="term" value="P:glutaminyl-tRNAGln biosynthesis via transamidation"/>
    <property type="evidence" value="ECO:0007669"/>
    <property type="project" value="TreeGrafter"/>
</dbReference>
<dbReference type="EC" id="6.3.5.-" evidence="6"/>
<comment type="subunit">
    <text evidence="2 6">Heterotrimer of A, B and C subunits.</text>
</comment>
<dbReference type="HAMAP" id="MF_00122">
    <property type="entry name" value="GatC"/>
    <property type="match status" value="1"/>
</dbReference>
<evidence type="ECO:0000313" key="9">
    <source>
        <dbReference type="Proteomes" id="UP000192569"/>
    </source>
</evidence>
<dbReference type="STRING" id="698762.SAMN00808754_2984"/>
<comment type="catalytic activity">
    <reaction evidence="4 6">
        <text>L-aspartyl-tRNA(Asn) + L-glutamine + ATP + H2O = L-asparaginyl-tRNA(Asn) + L-glutamate + ADP + phosphate + 2 H(+)</text>
        <dbReference type="Rhea" id="RHEA:14513"/>
        <dbReference type="Rhea" id="RHEA-COMP:9674"/>
        <dbReference type="Rhea" id="RHEA-COMP:9677"/>
        <dbReference type="ChEBI" id="CHEBI:15377"/>
        <dbReference type="ChEBI" id="CHEBI:15378"/>
        <dbReference type="ChEBI" id="CHEBI:29985"/>
        <dbReference type="ChEBI" id="CHEBI:30616"/>
        <dbReference type="ChEBI" id="CHEBI:43474"/>
        <dbReference type="ChEBI" id="CHEBI:58359"/>
        <dbReference type="ChEBI" id="CHEBI:78515"/>
        <dbReference type="ChEBI" id="CHEBI:78516"/>
        <dbReference type="ChEBI" id="CHEBI:456216"/>
    </reaction>
</comment>
<evidence type="ECO:0000256" key="4">
    <source>
        <dbReference type="ARBA" id="ARBA00047380"/>
    </source>
</evidence>
<sequence length="94" mass="10699">MPLSREEVEHVALLARLYLSEEEKEAYTKQLNAILEYMEKLNALDTEGVEPTAHVLPLRNVFREDVVKPSLPREKALEGAPATREGQFEVPRVV</sequence>
<dbReference type="GO" id="GO:0006450">
    <property type="term" value="P:regulation of translational fidelity"/>
    <property type="evidence" value="ECO:0007669"/>
    <property type="project" value="InterPro"/>
</dbReference>
<dbReference type="EMBL" id="LT838272">
    <property type="protein sequence ID" value="SMB99594.1"/>
    <property type="molecule type" value="Genomic_DNA"/>
</dbReference>
<comment type="catalytic activity">
    <reaction evidence="5 6">
        <text>L-glutamyl-tRNA(Gln) + L-glutamine + ATP + H2O = L-glutaminyl-tRNA(Gln) + L-glutamate + ADP + phosphate + H(+)</text>
        <dbReference type="Rhea" id="RHEA:17521"/>
        <dbReference type="Rhea" id="RHEA-COMP:9681"/>
        <dbReference type="Rhea" id="RHEA-COMP:9684"/>
        <dbReference type="ChEBI" id="CHEBI:15377"/>
        <dbReference type="ChEBI" id="CHEBI:15378"/>
        <dbReference type="ChEBI" id="CHEBI:29985"/>
        <dbReference type="ChEBI" id="CHEBI:30616"/>
        <dbReference type="ChEBI" id="CHEBI:43474"/>
        <dbReference type="ChEBI" id="CHEBI:58359"/>
        <dbReference type="ChEBI" id="CHEBI:78520"/>
        <dbReference type="ChEBI" id="CHEBI:78521"/>
        <dbReference type="ChEBI" id="CHEBI:456216"/>
    </reaction>
</comment>
<accession>A0A1W1W3C6</accession>
<dbReference type="Pfam" id="PF02686">
    <property type="entry name" value="GatC"/>
    <property type="match status" value="1"/>
</dbReference>
<name>A0A1W1W3C6_9FIRM</name>
<evidence type="ECO:0000256" key="2">
    <source>
        <dbReference type="ARBA" id="ARBA00011123"/>
    </source>
</evidence>
<comment type="function">
    <text evidence="3 6">Allows the formation of correctly charged Asn-tRNA(Asn) or Gln-tRNA(Gln) through the transamidation of misacylated Asp-tRNA(Asn) or Glu-tRNA(Gln) in organisms which lack either or both of asparaginyl-tRNA or glutaminyl-tRNA synthetases. The reaction takes place in the presence of glutamine and ATP through an activated phospho-Asp-tRNA(Asn) or phospho-Glu-tRNA(Gln).</text>
</comment>
<dbReference type="Proteomes" id="UP000192569">
    <property type="component" value="Chromosome I"/>
</dbReference>
<organism evidence="8 9">
    <name type="scientific">Thermanaeromonas toyohensis ToBE</name>
    <dbReference type="NCBI Taxonomy" id="698762"/>
    <lineage>
        <taxon>Bacteria</taxon>
        <taxon>Bacillati</taxon>
        <taxon>Bacillota</taxon>
        <taxon>Clostridia</taxon>
        <taxon>Neomoorellales</taxon>
        <taxon>Neomoorellaceae</taxon>
        <taxon>Thermanaeromonas</taxon>
    </lineage>
</organism>
<dbReference type="GO" id="GO:0016740">
    <property type="term" value="F:transferase activity"/>
    <property type="evidence" value="ECO:0007669"/>
    <property type="project" value="UniProtKB-KW"/>
</dbReference>
<dbReference type="PANTHER" id="PTHR15004">
    <property type="entry name" value="GLUTAMYL-TRNA(GLN) AMIDOTRANSFERASE SUBUNIT C, MITOCHONDRIAL"/>
    <property type="match status" value="1"/>
</dbReference>
<gene>
    <name evidence="6" type="primary">gatC</name>
    <name evidence="8" type="ORF">SAMN00808754_2984</name>
</gene>
<comment type="similarity">
    <text evidence="1 6">Belongs to the GatC family.</text>
</comment>
<dbReference type="InterPro" id="IPR003837">
    <property type="entry name" value="GatC"/>
</dbReference>
<evidence type="ECO:0000256" key="6">
    <source>
        <dbReference type="HAMAP-Rule" id="MF_00122"/>
    </source>
</evidence>
<dbReference type="Gene3D" id="1.10.20.60">
    <property type="entry name" value="Glu-tRNAGln amidotransferase C subunit, N-terminal domain"/>
    <property type="match status" value="1"/>
</dbReference>
<keyword evidence="6" id="KW-0547">Nucleotide-binding</keyword>
<reference evidence="8 9" key="1">
    <citation type="submission" date="2017-04" db="EMBL/GenBank/DDBJ databases">
        <authorList>
            <person name="Afonso C.L."/>
            <person name="Miller P.J."/>
            <person name="Scott M.A."/>
            <person name="Spackman E."/>
            <person name="Goraichik I."/>
            <person name="Dimitrov K.M."/>
            <person name="Suarez D.L."/>
            <person name="Swayne D.E."/>
        </authorList>
    </citation>
    <scope>NUCLEOTIDE SEQUENCE [LARGE SCALE GENOMIC DNA]</scope>
    <source>
        <strain evidence="8 9">ToBE</strain>
    </source>
</reference>
<evidence type="ECO:0000256" key="1">
    <source>
        <dbReference type="ARBA" id="ARBA00010757"/>
    </source>
</evidence>
<dbReference type="GO" id="GO:0050567">
    <property type="term" value="F:glutaminyl-tRNA synthase (glutamine-hydrolyzing) activity"/>
    <property type="evidence" value="ECO:0007669"/>
    <property type="project" value="UniProtKB-UniRule"/>
</dbReference>
<feature type="region of interest" description="Disordered" evidence="7">
    <location>
        <begin position="74"/>
        <end position="94"/>
    </location>
</feature>
<dbReference type="SUPFAM" id="SSF141000">
    <property type="entry name" value="Glu-tRNAGln amidotransferase C subunit"/>
    <property type="match status" value="1"/>
</dbReference>
<evidence type="ECO:0000256" key="5">
    <source>
        <dbReference type="ARBA" id="ARBA00047913"/>
    </source>
</evidence>
<evidence type="ECO:0000256" key="7">
    <source>
        <dbReference type="SAM" id="MobiDB-lite"/>
    </source>
</evidence>
<dbReference type="GO" id="GO:0005524">
    <property type="term" value="F:ATP binding"/>
    <property type="evidence" value="ECO:0007669"/>
    <property type="project" value="UniProtKB-KW"/>
</dbReference>
<keyword evidence="6" id="KW-0436">Ligase</keyword>
<keyword evidence="8" id="KW-0808">Transferase</keyword>
<dbReference type="InterPro" id="IPR036113">
    <property type="entry name" value="Asp/Glu-ADT_sf_sub_c"/>
</dbReference>
<dbReference type="GO" id="GO:0006412">
    <property type="term" value="P:translation"/>
    <property type="evidence" value="ECO:0007669"/>
    <property type="project" value="UniProtKB-UniRule"/>
</dbReference>
<dbReference type="PANTHER" id="PTHR15004:SF0">
    <property type="entry name" value="GLUTAMYL-TRNA(GLN) AMIDOTRANSFERASE SUBUNIT C, MITOCHONDRIAL"/>
    <property type="match status" value="1"/>
</dbReference>
<dbReference type="RefSeq" id="WP_084666651.1">
    <property type="nucleotide sequence ID" value="NZ_LT838272.1"/>
</dbReference>
<dbReference type="GO" id="GO:0050566">
    <property type="term" value="F:asparaginyl-tRNA synthase (glutamine-hydrolyzing) activity"/>
    <property type="evidence" value="ECO:0007669"/>
    <property type="project" value="RHEA"/>
</dbReference>
<dbReference type="NCBIfam" id="TIGR00135">
    <property type="entry name" value="gatC"/>
    <property type="match status" value="1"/>
</dbReference>
<keyword evidence="9" id="KW-1185">Reference proteome</keyword>
<protein>
    <recommendedName>
        <fullName evidence="6">Aspartyl/glutamyl-tRNA(Asn/Gln) amidotransferase subunit C</fullName>
        <shortName evidence="6">Asp/Glu-ADT subunit C</shortName>
        <ecNumber evidence="6">6.3.5.-</ecNumber>
    </recommendedName>
</protein>
<dbReference type="AlphaFoldDB" id="A0A1W1W3C6"/>
<evidence type="ECO:0000256" key="3">
    <source>
        <dbReference type="ARBA" id="ARBA00024799"/>
    </source>
</evidence>
<keyword evidence="6" id="KW-0067">ATP-binding</keyword>
<proteinExistence type="inferred from homology"/>
<evidence type="ECO:0000313" key="8">
    <source>
        <dbReference type="EMBL" id="SMB99594.1"/>
    </source>
</evidence>